<dbReference type="InterPro" id="IPR011990">
    <property type="entry name" value="TPR-like_helical_dom_sf"/>
</dbReference>
<dbReference type="Gene3D" id="1.25.40.10">
    <property type="entry name" value="Tetratricopeptide repeat domain"/>
    <property type="match status" value="1"/>
</dbReference>
<dbReference type="AlphaFoldDB" id="A0A835N6J7"/>
<proteinExistence type="predicted"/>
<reference evidence="1 2" key="1">
    <citation type="submission" date="2020-10" db="EMBL/GenBank/DDBJ databases">
        <title>Plant Genome Project.</title>
        <authorList>
            <person name="Zhang R.-G."/>
        </authorList>
    </citation>
    <scope>NUCLEOTIDE SEQUENCE [LARGE SCALE GENOMIC DNA]</scope>
    <source>
        <strain evidence="1">FAFU-HL-1</strain>
        <tissue evidence="1">Leaf</tissue>
    </source>
</reference>
<organism evidence="1 2">
    <name type="scientific">Salix dunnii</name>
    <dbReference type="NCBI Taxonomy" id="1413687"/>
    <lineage>
        <taxon>Eukaryota</taxon>
        <taxon>Viridiplantae</taxon>
        <taxon>Streptophyta</taxon>
        <taxon>Embryophyta</taxon>
        <taxon>Tracheophyta</taxon>
        <taxon>Spermatophyta</taxon>
        <taxon>Magnoliopsida</taxon>
        <taxon>eudicotyledons</taxon>
        <taxon>Gunneridae</taxon>
        <taxon>Pentapetalae</taxon>
        <taxon>rosids</taxon>
        <taxon>fabids</taxon>
        <taxon>Malpighiales</taxon>
        <taxon>Salicaceae</taxon>
        <taxon>Saliceae</taxon>
        <taxon>Salix</taxon>
    </lineage>
</organism>
<comment type="caution">
    <text evidence="1">The sequence shown here is derived from an EMBL/GenBank/DDBJ whole genome shotgun (WGS) entry which is preliminary data.</text>
</comment>
<name>A0A835N6J7_9ROSI</name>
<dbReference type="PANTHER" id="PTHR47868">
    <property type="entry name" value="OS05G0457700 PROTEIN"/>
    <property type="match status" value="1"/>
</dbReference>
<sequence length="514" mass="56689">MLPSSLKLSIAATATVARTAAQLGLASFKPSSSSPYRLIHEGIIKGPNVNPVALQMIDYALSLAKSKKSDESHAQAMLVLEQCLSSQSSESQDVVTHNSKGMVLLAMSSLLSARGNYDDAMEKLQNFQDLIHSHLGVRVLVMRWKCRCCCFCYSCCDGSSCWDQFRDGECKFLLRLYFICDDTSSVLADKCLELLGKVELKNSDEGSEAAIARAKAIKGLTELVQGNLESAEPFFQGFLDNKGCIGNAALSYGEFLHATRNFSLAKDIYQKVIQEVAKKKDFTDVHAPAACNMAPEEVLLAATCSLGQLEVHMGNFGNAEETLTTALNRAEQLFGSRHPKVGVVLTCLALMFQHKAKQEHSSSLLIQEGLYRRAIDLLNAPPLDLEVNSTMRSRMDIIALARGTVDCNCFDMHFDILLVFLVSLSTLEVVLLSAWILECFKSVSSTGWTVPDVRMCGYAETLCIQENRKREGEKMKRWAEAAWRNRSLSLSEALKISDSSNRIPVVDARIVRAL</sequence>
<gene>
    <name evidence="1" type="ORF">SADUNF_Sadunf02G0076800</name>
</gene>
<evidence type="ECO:0000313" key="1">
    <source>
        <dbReference type="EMBL" id="KAF9687276.1"/>
    </source>
</evidence>
<dbReference type="SUPFAM" id="SSF48452">
    <property type="entry name" value="TPR-like"/>
    <property type="match status" value="1"/>
</dbReference>
<dbReference type="PANTHER" id="PTHR47868:SF2">
    <property type="entry name" value="OS05G0457700 PROTEIN"/>
    <property type="match status" value="1"/>
</dbReference>
<protein>
    <recommendedName>
        <fullName evidence="3">Tetratricopeptide repeat (TPR)-like superfamily protein</fullName>
    </recommendedName>
</protein>
<dbReference type="OrthoDB" id="1892356at2759"/>
<dbReference type="GO" id="GO:0005739">
    <property type="term" value="C:mitochondrion"/>
    <property type="evidence" value="ECO:0007669"/>
    <property type="project" value="TreeGrafter"/>
</dbReference>
<keyword evidence="2" id="KW-1185">Reference proteome</keyword>
<evidence type="ECO:0000313" key="2">
    <source>
        <dbReference type="Proteomes" id="UP000657918"/>
    </source>
</evidence>
<accession>A0A835N6J7</accession>
<dbReference type="EMBL" id="JADGMS010000002">
    <property type="protein sequence ID" value="KAF9687276.1"/>
    <property type="molecule type" value="Genomic_DNA"/>
</dbReference>
<dbReference type="Proteomes" id="UP000657918">
    <property type="component" value="Unassembled WGS sequence"/>
</dbReference>
<evidence type="ECO:0008006" key="3">
    <source>
        <dbReference type="Google" id="ProtNLM"/>
    </source>
</evidence>